<reference evidence="2" key="1">
    <citation type="submission" date="2014-09" db="EMBL/GenBank/DDBJ databases">
        <authorList>
            <person name="Magalhaes I.L.F."/>
            <person name="Oliveira U."/>
            <person name="Santos F.R."/>
            <person name="Vidigal T.H.D.A."/>
            <person name="Brescovit A.D."/>
            <person name="Santos A.J."/>
        </authorList>
    </citation>
    <scope>NUCLEOTIDE SEQUENCE</scope>
    <source>
        <tissue evidence="2">Shoot tissue taken approximately 20 cm above the soil surface</tissue>
    </source>
</reference>
<organism evidence="2">
    <name type="scientific">Arundo donax</name>
    <name type="common">Giant reed</name>
    <name type="synonym">Donax arundinaceus</name>
    <dbReference type="NCBI Taxonomy" id="35708"/>
    <lineage>
        <taxon>Eukaryota</taxon>
        <taxon>Viridiplantae</taxon>
        <taxon>Streptophyta</taxon>
        <taxon>Embryophyta</taxon>
        <taxon>Tracheophyta</taxon>
        <taxon>Spermatophyta</taxon>
        <taxon>Magnoliopsida</taxon>
        <taxon>Liliopsida</taxon>
        <taxon>Poales</taxon>
        <taxon>Poaceae</taxon>
        <taxon>PACMAD clade</taxon>
        <taxon>Arundinoideae</taxon>
        <taxon>Arundineae</taxon>
        <taxon>Arundo</taxon>
    </lineage>
</organism>
<evidence type="ECO:0000256" key="1">
    <source>
        <dbReference type="SAM" id="Phobius"/>
    </source>
</evidence>
<name>A0A0A9FPA7_ARUDO</name>
<sequence length="32" mass="3722">MLLVYVAVNVFAISDIFDFVYSSVGWFCYPKQ</sequence>
<proteinExistence type="predicted"/>
<keyword evidence="1" id="KW-0812">Transmembrane</keyword>
<protein>
    <submittedName>
        <fullName evidence="2">Uncharacterized protein</fullName>
    </submittedName>
</protein>
<evidence type="ECO:0000313" key="2">
    <source>
        <dbReference type="EMBL" id="JAE14665.1"/>
    </source>
</evidence>
<feature type="transmembrane region" description="Helical" evidence="1">
    <location>
        <begin position="6"/>
        <end position="29"/>
    </location>
</feature>
<keyword evidence="1" id="KW-0472">Membrane</keyword>
<keyword evidence="1" id="KW-1133">Transmembrane helix</keyword>
<accession>A0A0A9FPA7</accession>
<dbReference type="AlphaFoldDB" id="A0A0A9FPA7"/>
<dbReference type="EMBL" id="GBRH01183231">
    <property type="protein sequence ID" value="JAE14665.1"/>
    <property type="molecule type" value="Transcribed_RNA"/>
</dbReference>
<reference evidence="2" key="2">
    <citation type="journal article" date="2015" name="Data Brief">
        <title>Shoot transcriptome of the giant reed, Arundo donax.</title>
        <authorList>
            <person name="Barrero R.A."/>
            <person name="Guerrero F.D."/>
            <person name="Moolhuijzen P."/>
            <person name="Goolsby J.A."/>
            <person name="Tidwell J."/>
            <person name="Bellgard S.E."/>
            <person name="Bellgard M.I."/>
        </authorList>
    </citation>
    <scope>NUCLEOTIDE SEQUENCE</scope>
    <source>
        <tissue evidence="2">Shoot tissue taken approximately 20 cm above the soil surface</tissue>
    </source>
</reference>